<accession>A0A6J6XUP6</accession>
<evidence type="ECO:0000256" key="1">
    <source>
        <dbReference type="ARBA" id="ARBA00022679"/>
    </source>
</evidence>
<organism evidence="4">
    <name type="scientific">freshwater metagenome</name>
    <dbReference type="NCBI Taxonomy" id="449393"/>
    <lineage>
        <taxon>unclassified sequences</taxon>
        <taxon>metagenomes</taxon>
        <taxon>ecological metagenomes</taxon>
    </lineage>
</organism>
<dbReference type="HAMAP" id="MF_00235">
    <property type="entry name" value="Adenylate_kinase_Adk"/>
    <property type="match status" value="1"/>
</dbReference>
<dbReference type="GO" id="GO:0019205">
    <property type="term" value="F:nucleobase-containing compound kinase activity"/>
    <property type="evidence" value="ECO:0007669"/>
    <property type="project" value="InterPro"/>
</dbReference>
<dbReference type="PANTHER" id="PTHR23359">
    <property type="entry name" value="NUCLEOTIDE KINASE"/>
    <property type="match status" value="1"/>
</dbReference>
<dbReference type="CDD" id="cd01428">
    <property type="entry name" value="ADK"/>
    <property type="match status" value="1"/>
</dbReference>
<sequence length="230" mass="24336">MPVPHDYRSIDAASLPVSQAQPRIFLVGRPGAGKGTQGIRLAQRLGVQYVSTGDVLRKAIEAHTPLGTAIEKVINAGNLLPAELIISLVESCIEGDGYVLDGFPRTVAQAVAVTSQASSSPPIALEIAIPSNVALDRLTHRGRSDDDITIARRRLVVYETETVPMLNYLQSCGLLHRIDGDAPADSVEQSIWHRISVVLGASHPAPAVTMPTHRNSLSDVASLFGAVAAG</sequence>
<dbReference type="EMBL" id="CAFAAI010000156">
    <property type="protein sequence ID" value="CAB4799955.1"/>
    <property type="molecule type" value="Genomic_DNA"/>
</dbReference>
<dbReference type="AlphaFoldDB" id="A0A6J6XUP6"/>
<gene>
    <name evidence="4" type="ORF">UFOPK2992_00967</name>
</gene>
<dbReference type="InterPro" id="IPR000850">
    <property type="entry name" value="Adenylat/UMP-CMP_kin"/>
</dbReference>
<dbReference type="PROSITE" id="PS00113">
    <property type="entry name" value="ADENYLATE_KINASE"/>
    <property type="match status" value="1"/>
</dbReference>
<dbReference type="SUPFAM" id="SSF52540">
    <property type="entry name" value="P-loop containing nucleoside triphosphate hydrolases"/>
    <property type="match status" value="1"/>
</dbReference>
<protein>
    <submittedName>
        <fullName evidence="4">Unannotated protein</fullName>
    </submittedName>
</protein>
<keyword evidence="1" id="KW-0808">Transferase</keyword>
<dbReference type="Pfam" id="PF00406">
    <property type="entry name" value="ADK"/>
    <property type="match status" value="1"/>
</dbReference>
<name>A0A6J6XUP6_9ZZZZ</name>
<reference evidence="4" key="1">
    <citation type="submission" date="2020-05" db="EMBL/GenBank/DDBJ databases">
        <authorList>
            <person name="Chiriac C."/>
            <person name="Salcher M."/>
            <person name="Ghai R."/>
            <person name="Kavagutti S V."/>
        </authorList>
    </citation>
    <scope>NUCLEOTIDE SEQUENCE</scope>
</reference>
<keyword evidence="3" id="KW-0418">Kinase</keyword>
<evidence type="ECO:0000313" key="4">
    <source>
        <dbReference type="EMBL" id="CAB4799955.1"/>
    </source>
</evidence>
<proteinExistence type="inferred from homology"/>
<dbReference type="GO" id="GO:0005524">
    <property type="term" value="F:ATP binding"/>
    <property type="evidence" value="ECO:0007669"/>
    <property type="project" value="InterPro"/>
</dbReference>
<dbReference type="GO" id="GO:0006139">
    <property type="term" value="P:nucleobase-containing compound metabolic process"/>
    <property type="evidence" value="ECO:0007669"/>
    <property type="project" value="InterPro"/>
</dbReference>
<evidence type="ECO:0000256" key="3">
    <source>
        <dbReference type="ARBA" id="ARBA00022777"/>
    </source>
</evidence>
<keyword evidence="2" id="KW-0547">Nucleotide-binding</keyword>
<dbReference type="InterPro" id="IPR027417">
    <property type="entry name" value="P-loop_NTPase"/>
</dbReference>
<dbReference type="PRINTS" id="PR00094">
    <property type="entry name" value="ADENYLTKNASE"/>
</dbReference>
<dbReference type="InterPro" id="IPR033690">
    <property type="entry name" value="Adenylat_kinase_CS"/>
</dbReference>
<evidence type="ECO:0000256" key="2">
    <source>
        <dbReference type="ARBA" id="ARBA00022741"/>
    </source>
</evidence>
<dbReference type="Gene3D" id="3.40.50.300">
    <property type="entry name" value="P-loop containing nucleotide triphosphate hydrolases"/>
    <property type="match status" value="1"/>
</dbReference>